<dbReference type="Proteomes" id="UP000092460">
    <property type="component" value="Unassembled WGS sequence"/>
</dbReference>
<evidence type="ECO:0000313" key="1">
    <source>
        <dbReference type="EnsemblMetazoa" id="GPPI025087-PA"/>
    </source>
</evidence>
<dbReference type="EnsemblMetazoa" id="GPPI025087-RA">
    <property type="protein sequence ID" value="GPPI025087-PA"/>
    <property type="gene ID" value="GPPI025087"/>
</dbReference>
<proteinExistence type="predicted"/>
<reference evidence="2" key="1">
    <citation type="submission" date="2015-01" db="EMBL/GenBank/DDBJ databases">
        <authorList>
            <person name="Aksoy S."/>
            <person name="Warren W."/>
            <person name="Wilson R.K."/>
        </authorList>
    </citation>
    <scope>NUCLEOTIDE SEQUENCE [LARGE SCALE GENOMIC DNA]</scope>
    <source>
        <strain evidence="2">IAEA</strain>
    </source>
</reference>
<sequence>MRGKQAIKKPEVKPLGKDTFALFTYKTVIPEPRNRTNAVRHIKMTATIDCSIHYSASNCPLAYMNKESGKENKAPLESFSVNCCPHLVLRPKC</sequence>
<reference evidence="1" key="2">
    <citation type="submission" date="2020-05" db="UniProtKB">
        <authorList>
            <consortium name="EnsemblMetazoa"/>
        </authorList>
    </citation>
    <scope>IDENTIFICATION</scope>
    <source>
        <strain evidence="1">IAEA</strain>
    </source>
</reference>
<dbReference type="VEuPathDB" id="VectorBase:GPPI025087"/>
<dbReference type="AlphaFoldDB" id="A0A1B0BBR6"/>
<evidence type="ECO:0000313" key="2">
    <source>
        <dbReference type="Proteomes" id="UP000092460"/>
    </source>
</evidence>
<name>A0A1B0BBR6_9MUSC</name>
<accession>A0A1B0BBR6</accession>
<protein>
    <submittedName>
        <fullName evidence="1">Uncharacterized protein</fullName>
    </submittedName>
</protein>
<keyword evidence="2" id="KW-1185">Reference proteome</keyword>
<dbReference type="EMBL" id="JXJN01011612">
    <property type="status" value="NOT_ANNOTATED_CDS"/>
    <property type="molecule type" value="Genomic_DNA"/>
</dbReference>
<organism evidence="1 2">
    <name type="scientific">Glossina palpalis gambiensis</name>
    <dbReference type="NCBI Taxonomy" id="67801"/>
    <lineage>
        <taxon>Eukaryota</taxon>
        <taxon>Metazoa</taxon>
        <taxon>Ecdysozoa</taxon>
        <taxon>Arthropoda</taxon>
        <taxon>Hexapoda</taxon>
        <taxon>Insecta</taxon>
        <taxon>Pterygota</taxon>
        <taxon>Neoptera</taxon>
        <taxon>Endopterygota</taxon>
        <taxon>Diptera</taxon>
        <taxon>Brachycera</taxon>
        <taxon>Muscomorpha</taxon>
        <taxon>Hippoboscoidea</taxon>
        <taxon>Glossinidae</taxon>
        <taxon>Glossina</taxon>
    </lineage>
</organism>